<feature type="domain" description="CUB" evidence="3">
    <location>
        <begin position="1"/>
        <end position="95"/>
    </location>
</feature>
<dbReference type="InterPro" id="IPR035914">
    <property type="entry name" value="Sperma_CUB_dom_sf"/>
</dbReference>
<dbReference type="PANTHER" id="PTHR46908">
    <property type="entry name" value="CUBILIN-LIKE PROTEIN"/>
    <property type="match status" value="1"/>
</dbReference>
<comment type="caution">
    <text evidence="4">The sequence shown here is derived from an EMBL/GenBank/DDBJ whole genome shotgun (WGS) entry which is preliminary data.</text>
</comment>
<dbReference type="SUPFAM" id="SSF49854">
    <property type="entry name" value="Spermadhesin, CUB domain"/>
    <property type="match status" value="1"/>
</dbReference>
<comment type="caution">
    <text evidence="2">Lacks conserved residue(s) required for the propagation of feature annotation.</text>
</comment>
<dbReference type="SMART" id="SM00042">
    <property type="entry name" value="CUB"/>
    <property type="match status" value="1"/>
</dbReference>
<dbReference type="PANTHER" id="PTHR46908:SF8">
    <property type="entry name" value="C-TYPE LECTIN DOMAIN-CONTAINING PROTEIN"/>
    <property type="match status" value="1"/>
</dbReference>
<evidence type="ECO:0000256" key="2">
    <source>
        <dbReference type="PROSITE-ProRule" id="PRU00059"/>
    </source>
</evidence>
<organism evidence="4 5">
    <name type="scientific">Paragonimus skrjabini miyazakii</name>
    <dbReference type="NCBI Taxonomy" id="59628"/>
    <lineage>
        <taxon>Eukaryota</taxon>
        <taxon>Metazoa</taxon>
        <taxon>Spiralia</taxon>
        <taxon>Lophotrochozoa</taxon>
        <taxon>Platyhelminthes</taxon>
        <taxon>Trematoda</taxon>
        <taxon>Digenea</taxon>
        <taxon>Plagiorchiida</taxon>
        <taxon>Troglotremata</taxon>
        <taxon>Troglotrematidae</taxon>
        <taxon>Paragonimus</taxon>
    </lineage>
</organism>
<name>A0A8S9YND0_9TREM</name>
<gene>
    <name evidence="4" type="ORF">EG68_08566</name>
</gene>
<reference evidence="4" key="1">
    <citation type="submission" date="2019-07" db="EMBL/GenBank/DDBJ databases">
        <title>Annotation for the trematode Paragonimus miyazaki's.</title>
        <authorList>
            <person name="Choi Y.-J."/>
        </authorList>
    </citation>
    <scope>NUCLEOTIDE SEQUENCE</scope>
    <source>
        <strain evidence="4">Japan</strain>
    </source>
</reference>
<evidence type="ECO:0000256" key="1">
    <source>
        <dbReference type="ARBA" id="ARBA00023157"/>
    </source>
</evidence>
<evidence type="ECO:0000259" key="3">
    <source>
        <dbReference type="PROSITE" id="PS01180"/>
    </source>
</evidence>
<dbReference type="Pfam" id="PF00431">
    <property type="entry name" value="CUB"/>
    <property type="match status" value="1"/>
</dbReference>
<keyword evidence="1" id="KW-1015">Disulfide bond</keyword>
<dbReference type="OrthoDB" id="5975444at2759"/>
<sequence>MSPNYPDDYPDNLMCSWTIEVEQDKQIQLEFLRFQLGPDYHLMINDGEDCLSGFLVRIFEKPSEIFTSSKNILTTTLMSDDRGTDLGFKAFYRSDKYRSKQVDSCFGRR</sequence>
<dbReference type="InterPro" id="IPR000859">
    <property type="entry name" value="CUB_dom"/>
</dbReference>
<evidence type="ECO:0000313" key="4">
    <source>
        <dbReference type="EMBL" id="KAF7256399.1"/>
    </source>
</evidence>
<dbReference type="CDD" id="cd00041">
    <property type="entry name" value="CUB"/>
    <property type="match status" value="1"/>
</dbReference>
<dbReference type="PROSITE" id="PS01180">
    <property type="entry name" value="CUB"/>
    <property type="match status" value="1"/>
</dbReference>
<dbReference type="EMBL" id="JTDE01003153">
    <property type="protein sequence ID" value="KAF7256399.1"/>
    <property type="molecule type" value="Genomic_DNA"/>
</dbReference>
<dbReference type="InterPro" id="IPR052129">
    <property type="entry name" value="Spermadhesin-Link_domain"/>
</dbReference>
<dbReference type="Gene3D" id="2.60.120.290">
    <property type="entry name" value="Spermadhesin, CUB domain"/>
    <property type="match status" value="1"/>
</dbReference>
<protein>
    <recommendedName>
        <fullName evidence="3">CUB domain-containing protein</fullName>
    </recommendedName>
</protein>
<proteinExistence type="predicted"/>
<evidence type="ECO:0000313" key="5">
    <source>
        <dbReference type="Proteomes" id="UP000822476"/>
    </source>
</evidence>
<keyword evidence="5" id="KW-1185">Reference proteome</keyword>
<accession>A0A8S9YND0</accession>
<dbReference type="AlphaFoldDB" id="A0A8S9YND0"/>
<dbReference type="Proteomes" id="UP000822476">
    <property type="component" value="Unassembled WGS sequence"/>
</dbReference>